<proteinExistence type="predicted"/>
<reference evidence="1" key="1">
    <citation type="submission" date="2017-02" db="EMBL/GenBank/DDBJ databases">
        <title>Draft Genome Sequence of the Salt Water Bacterium Oceanospirillum linum ATCC 11336.</title>
        <authorList>
            <person name="Trachtenberg A.M."/>
            <person name="Carney J.G."/>
            <person name="Linnane J.D."/>
            <person name="Rheaume B.A."/>
            <person name="Pitts N.L."/>
            <person name="Mykles D.L."/>
            <person name="Maclea K.S."/>
        </authorList>
    </citation>
    <scope>NUCLEOTIDE SEQUENCE [LARGE SCALE GENOMIC DNA]</scope>
    <source>
        <strain evidence="1">ATCC 11336</strain>
    </source>
</reference>
<name>A0A1T1H854_OCELI</name>
<dbReference type="EMBL" id="MTSD02000010">
    <property type="protein sequence ID" value="OOV85975.1"/>
    <property type="molecule type" value="Genomic_DNA"/>
</dbReference>
<sequence>MWFKSFIVIFHRKYDIPYGDGFSHARPAILVNDNWKLISNTHNLNDLYSYFHNIYQSNRSKLPEDINWDFPDKIGKQIKLVSGSDPKSTYFRYPVSSNETQDLKESIVQKESLESMAENSKASGKPFKAFVYVDSDYNVQESYNLDASPLTDILIALKELNDFFKRVHVAFRVKLTNGN</sequence>
<dbReference type="RefSeq" id="WP_078320783.1">
    <property type="nucleotide sequence ID" value="NZ_FXTS01000011.1"/>
</dbReference>
<protein>
    <submittedName>
        <fullName evidence="1">Uncharacterized protein</fullName>
    </submittedName>
</protein>
<organism evidence="1 2">
    <name type="scientific">Oceanospirillum linum</name>
    <dbReference type="NCBI Taxonomy" id="966"/>
    <lineage>
        <taxon>Bacteria</taxon>
        <taxon>Pseudomonadati</taxon>
        <taxon>Pseudomonadota</taxon>
        <taxon>Gammaproteobacteria</taxon>
        <taxon>Oceanospirillales</taxon>
        <taxon>Oceanospirillaceae</taxon>
        <taxon>Oceanospirillum</taxon>
    </lineage>
</organism>
<keyword evidence="2" id="KW-1185">Reference proteome</keyword>
<accession>A0A1T1H854</accession>
<dbReference type="STRING" id="966.BTA35_0215830"/>
<comment type="caution">
    <text evidence="1">The sequence shown here is derived from an EMBL/GenBank/DDBJ whole genome shotgun (WGS) entry which is preliminary data.</text>
</comment>
<dbReference type="Proteomes" id="UP000190064">
    <property type="component" value="Unassembled WGS sequence"/>
</dbReference>
<dbReference type="AlphaFoldDB" id="A0A1T1H854"/>
<evidence type="ECO:0000313" key="1">
    <source>
        <dbReference type="EMBL" id="OOV85975.1"/>
    </source>
</evidence>
<evidence type="ECO:0000313" key="2">
    <source>
        <dbReference type="Proteomes" id="UP000190064"/>
    </source>
</evidence>
<gene>
    <name evidence="1" type="ORF">BTA35_0215830</name>
</gene>